<keyword evidence="5" id="KW-1185">Reference proteome</keyword>
<dbReference type="InterPro" id="IPR001304">
    <property type="entry name" value="C-type_lectin-like"/>
</dbReference>
<dbReference type="Pfam" id="PF00059">
    <property type="entry name" value="Lectin_C"/>
    <property type="match status" value="2"/>
</dbReference>
<dbReference type="InterPro" id="IPR016187">
    <property type="entry name" value="CTDL_fold"/>
</dbReference>
<dbReference type="OMA" id="YLCQIGP"/>
<dbReference type="PANTHER" id="PTHR22801:SF63">
    <property type="entry name" value="C-TYPE LECTIN DOMAIN-CONTAINING PROTEIN"/>
    <property type="match status" value="1"/>
</dbReference>
<dbReference type="SMART" id="SM00034">
    <property type="entry name" value="CLECT"/>
    <property type="match status" value="2"/>
</dbReference>
<dbReference type="CDD" id="cd00037">
    <property type="entry name" value="CLECT"/>
    <property type="match status" value="2"/>
</dbReference>
<dbReference type="PANTHER" id="PTHR22801">
    <property type="entry name" value="LITHOSTATHINE"/>
    <property type="match status" value="1"/>
</dbReference>
<name>A0A9J7HT73_BRAFL</name>
<sequence>MAPAFLAFSNVALAIVLNIGVSVSQCPDQSIAFNHACYEFPVEELGYEDARNYCERLNGTLAMPKTAVVDAFIVGIIQYSGYEDGYWIGVEQGENNEPMWSDGTPTGTACHHTAFSLGEPHFPAPLTRMPPQCVHIRTSEIWKDFLWMTETCWESKRFVCQFGAGDQPECLAERSVFTQDPARIRPDGRCGPDFPVEGGVPGECDATGRTPCCSADGQCGSSELHCDCPGCIDYSLLIVPDCPPGYHKLRDTCYGVKQALVNYTMAESACAEDGGTLAMPKHMETDFFLIGLMIRAAPEDDFWIGIDNRHLEYHTFADGTMLADCAFVKWSETAQADSPQKCIMYDRESGYFWSDRSCTEERKYLCQIGPGITEDCPTVPTTTRRIPTSDPPSWTTRPPVVETTQGQGASTVPVWTWPRLGSTPPPPPPPPPSNTFIPLTMPGQGGQAGAQEQDAGGTGAVVGGSVGTVATVGVGVGVGVLAYKKFMLAKVAPIVAA</sequence>
<dbReference type="OrthoDB" id="6046583at2759"/>
<dbReference type="AlphaFoldDB" id="A0A9J7HT73"/>
<gene>
    <name evidence="6" type="primary">LOC118408586</name>
</gene>
<keyword evidence="3" id="KW-0732">Signal</keyword>
<evidence type="ECO:0000256" key="2">
    <source>
        <dbReference type="SAM" id="MobiDB-lite"/>
    </source>
</evidence>
<proteinExistence type="predicted"/>
<dbReference type="KEGG" id="bfo:118408586"/>
<feature type="domain" description="C-type lectin" evidence="4">
    <location>
        <begin position="33"/>
        <end position="161"/>
    </location>
</feature>
<feature type="signal peptide" evidence="3">
    <location>
        <begin position="1"/>
        <end position="24"/>
    </location>
</feature>
<dbReference type="PROSITE" id="PS50041">
    <property type="entry name" value="C_TYPE_LECTIN_2"/>
    <property type="match status" value="2"/>
</dbReference>
<feature type="compositionally biased region" description="Low complexity" evidence="2">
    <location>
        <begin position="377"/>
        <end position="388"/>
    </location>
</feature>
<evidence type="ECO:0000256" key="1">
    <source>
        <dbReference type="ARBA" id="ARBA00023157"/>
    </source>
</evidence>
<evidence type="ECO:0000313" key="5">
    <source>
        <dbReference type="Proteomes" id="UP000001554"/>
    </source>
</evidence>
<keyword evidence="1" id="KW-1015">Disulfide bond</keyword>
<feature type="region of interest" description="Disordered" evidence="2">
    <location>
        <begin position="377"/>
        <end position="409"/>
    </location>
</feature>
<evidence type="ECO:0000256" key="3">
    <source>
        <dbReference type="SAM" id="SignalP"/>
    </source>
</evidence>
<dbReference type="Gene3D" id="3.10.100.10">
    <property type="entry name" value="Mannose-Binding Protein A, subunit A"/>
    <property type="match status" value="2"/>
</dbReference>
<dbReference type="RefSeq" id="XP_035665290.1">
    <property type="nucleotide sequence ID" value="XM_035809397.1"/>
</dbReference>
<feature type="domain" description="C-type lectin" evidence="4">
    <location>
        <begin position="249"/>
        <end position="367"/>
    </location>
</feature>
<feature type="chain" id="PRO_5039889338" evidence="3">
    <location>
        <begin position="25"/>
        <end position="497"/>
    </location>
</feature>
<dbReference type="Proteomes" id="UP000001554">
    <property type="component" value="Unplaced"/>
</dbReference>
<reference evidence="6" key="1">
    <citation type="submission" date="2025-08" db="UniProtKB">
        <authorList>
            <consortium name="RefSeq"/>
        </authorList>
    </citation>
    <scope>IDENTIFICATION</scope>
    <source>
        <strain evidence="6">S238N-H82</strain>
        <tissue evidence="6">Testes</tissue>
    </source>
</reference>
<organism evidence="5 6">
    <name type="scientific">Branchiostoma floridae</name>
    <name type="common">Florida lancelet</name>
    <name type="synonym">Amphioxus</name>
    <dbReference type="NCBI Taxonomy" id="7739"/>
    <lineage>
        <taxon>Eukaryota</taxon>
        <taxon>Metazoa</taxon>
        <taxon>Chordata</taxon>
        <taxon>Cephalochordata</taxon>
        <taxon>Leptocardii</taxon>
        <taxon>Amphioxiformes</taxon>
        <taxon>Branchiostomatidae</taxon>
        <taxon>Branchiostoma</taxon>
    </lineage>
</organism>
<dbReference type="PROSITE" id="PS00615">
    <property type="entry name" value="C_TYPE_LECTIN_1"/>
    <property type="match status" value="1"/>
</dbReference>
<protein>
    <submittedName>
        <fullName evidence="6">Uncharacterized protein LOC118408586</fullName>
    </submittedName>
</protein>
<dbReference type="CDD" id="cd10909">
    <property type="entry name" value="ChtBD1_GH18_2"/>
    <property type="match status" value="1"/>
</dbReference>
<dbReference type="InterPro" id="IPR018378">
    <property type="entry name" value="C-type_lectin_CS"/>
</dbReference>
<feature type="compositionally biased region" description="Polar residues" evidence="2">
    <location>
        <begin position="391"/>
        <end position="409"/>
    </location>
</feature>
<evidence type="ECO:0000259" key="4">
    <source>
        <dbReference type="PROSITE" id="PS50041"/>
    </source>
</evidence>
<dbReference type="GeneID" id="118408586"/>
<dbReference type="SUPFAM" id="SSF56436">
    <property type="entry name" value="C-type lectin-like"/>
    <property type="match status" value="2"/>
</dbReference>
<evidence type="ECO:0000313" key="6">
    <source>
        <dbReference type="RefSeq" id="XP_035665290.1"/>
    </source>
</evidence>
<dbReference type="InterPro" id="IPR016186">
    <property type="entry name" value="C-type_lectin-like/link_sf"/>
</dbReference>
<accession>A0A9J7HT73</accession>
<dbReference type="InterPro" id="IPR050801">
    <property type="entry name" value="Ca-Dep_Lectins_ImmuneDev"/>
</dbReference>